<evidence type="ECO:0000256" key="4">
    <source>
        <dbReference type="ARBA" id="ARBA00013948"/>
    </source>
</evidence>
<dbReference type="PANTHER" id="PTHR38248">
    <property type="entry name" value="FUNK1 6"/>
    <property type="match status" value="1"/>
</dbReference>
<feature type="region of interest" description="Disordered" evidence="10">
    <location>
        <begin position="32"/>
        <end position="61"/>
    </location>
</feature>
<evidence type="ECO:0000256" key="9">
    <source>
        <dbReference type="ARBA" id="ARBA00048679"/>
    </source>
</evidence>
<name>A0A194VZA2_CYTMA</name>
<dbReference type="Proteomes" id="UP000078559">
    <property type="component" value="Chromosome 5"/>
</dbReference>
<evidence type="ECO:0000256" key="8">
    <source>
        <dbReference type="ARBA" id="ARBA00047899"/>
    </source>
</evidence>
<evidence type="ECO:0000256" key="6">
    <source>
        <dbReference type="ARBA" id="ARBA00030980"/>
    </source>
</evidence>
<evidence type="ECO:0000256" key="2">
    <source>
        <dbReference type="ARBA" id="ARBA00011534"/>
    </source>
</evidence>
<feature type="compositionally biased region" description="Polar residues" evidence="10">
    <location>
        <begin position="47"/>
        <end position="60"/>
    </location>
</feature>
<evidence type="ECO:0000256" key="5">
    <source>
        <dbReference type="ARBA" id="ARBA00019973"/>
    </source>
</evidence>
<accession>A0A194VZA2</accession>
<dbReference type="SUPFAM" id="SSF56112">
    <property type="entry name" value="Protein kinase-like (PK-like)"/>
    <property type="match status" value="1"/>
</dbReference>
<organism evidence="12 13">
    <name type="scientific">Cytospora mali</name>
    <name type="common">Apple Valsa canker fungus</name>
    <name type="synonym">Valsa mali</name>
    <dbReference type="NCBI Taxonomy" id="578113"/>
    <lineage>
        <taxon>Eukaryota</taxon>
        <taxon>Fungi</taxon>
        <taxon>Dikarya</taxon>
        <taxon>Ascomycota</taxon>
        <taxon>Pezizomycotina</taxon>
        <taxon>Sordariomycetes</taxon>
        <taxon>Sordariomycetidae</taxon>
        <taxon>Diaporthales</taxon>
        <taxon>Cytosporaceae</taxon>
        <taxon>Cytospora</taxon>
    </lineage>
</organism>
<dbReference type="GO" id="GO:0005524">
    <property type="term" value="F:ATP binding"/>
    <property type="evidence" value="ECO:0007669"/>
    <property type="project" value="InterPro"/>
</dbReference>
<feature type="compositionally biased region" description="Low complexity" evidence="10">
    <location>
        <begin position="510"/>
        <end position="521"/>
    </location>
</feature>
<feature type="region of interest" description="Disordered" evidence="10">
    <location>
        <begin position="492"/>
        <end position="556"/>
    </location>
</feature>
<feature type="compositionally biased region" description="Polar residues" evidence="10">
    <location>
        <begin position="545"/>
        <end position="554"/>
    </location>
</feature>
<dbReference type="Gene3D" id="1.10.510.10">
    <property type="entry name" value="Transferase(Phosphotransferase) domain 1"/>
    <property type="match status" value="1"/>
</dbReference>
<evidence type="ECO:0000256" key="3">
    <source>
        <dbReference type="ARBA" id="ARBA00012513"/>
    </source>
</evidence>
<comment type="catalytic activity">
    <reaction evidence="8">
        <text>L-threonyl-[protein] + ATP = O-phospho-L-threonyl-[protein] + ADP + H(+)</text>
        <dbReference type="Rhea" id="RHEA:46608"/>
        <dbReference type="Rhea" id="RHEA-COMP:11060"/>
        <dbReference type="Rhea" id="RHEA-COMP:11605"/>
        <dbReference type="ChEBI" id="CHEBI:15378"/>
        <dbReference type="ChEBI" id="CHEBI:30013"/>
        <dbReference type="ChEBI" id="CHEBI:30616"/>
        <dbReference type="ChEBI" id="CHEBI:61977"/>
        <dbReference type="ChEBI" id="CHEBI:456216"/>
        <dbReference type="EC" id="2.7.11.1"/>
    </reaction>
</comment>
<dbReference type="InterPro" id="IPR011009">
    <property type="entry name" value="Kinase-like_dom_sf"/>
</dbReference>
<dbReference type="InterPro" id="IPR000719">
    <property type="entry name" value="Prot_kinase_dom"/>
</dbReference>
<evidence type="ECO:0000313" key="13">
    <source>
        <dbReference type="Proteomes" id="UP000078559"/>
    </source>
</evidence>
<evidence type="ECO:0000256" key="10">
    <source>
        <dbReference type="SAM" id="MobiDB-lite"/>
    </source>
</evidence>
<dbReference type="AlphaFoldDB" id="A0A194VZA2"/>
<dbReference type="OrthoDB" id="5584477at2759"/>
<dbReference type="InterPro" id="IPR008266">
    <property type="entry name" value="Tyr_kinase_AS"/>
</dbReference>
<feature type="domain" description="Protein kinase" evidence="11">
    <location>
        <begin position="391"/>
        <end position="761"/>
    </location>
</feature>
<sequence length="797" mass="89136">MAAFSEEDCLLISQFPLEPTVGPLRGDLEAAIKSAQNEVEQRDESPNPLNDSNSNEQSKSNADDELDIALSLLTALQSHRIARKLRPKESNDTVMGGLAALVSRIASNRISINDLPGLIFPLANAVIQEASDVVIWNLVLQLISSTLKPTTPPASVSVIAQATFGGTPKTYTSASHLGSEQSKDLLYDALRDEFRGCAWIKVLGFIEKYFDNKSWTPKAKEIYESVKDTHSGGRWIHFPREPTEAAVWKWLSDFQHNHMKGMRGVYCSTGKKNEMSGLDSEGQLDLFVKSHEDAAGPHNWASIRVIGEHMSSGENSRAKKFIQLSRYARNIFAAQPRRQFVHGFILASTKMELHVFDRSGTFCAEPFDLYQAPELFIRVIVGYCAMDDNELGLDTFVKRDGANDVVTITNQVSGKPQTLRLETQPIFRLPAIVGRNTSCYPILDNKGVVKFSWVPDRRSPTEAELLMMANERGVKGIPRLIGYSRVTSTGELRSSLTFSKRRQLQGRQPSHLGLGSLNESGSGRKRKSSDTWKPAGGPDKKSRSDSQASPTSPTMDEPFVDRVLLCQATQPAGRPLADHISLMEFLQALRDAIKVHRSLFFTGRMLHRDISESNVVITNPDKNDGFFGMLIDLELATTIEHGRNARTGSQRMTGTLKYMAIEVLEMAFCENRRDLQHTYRYDLESFFYVFLAICVRYGWEKGQAPNEDPFRSWYIGSYEDLVRAKLGDMTLNGFETVLTKFSPRFKSVKPLAVKLRDVLFLREAKLRTGTPEEDASVLYDQTINAFDEAIEGLNGHA</sequence>
<comment type="catalytic activity">
    <reaction evidence="9">
        <text>L-seryl-[protein] + ATP = O-phospho-L-seryl-[protein] + ADP + H(+)</text>
        <dbReference type="Rhea" id="RHEA:17989"/>
        <dbReference type="Rhea" id="RHEA-COMP:9863"/>
        <dbReference type="Rhea" id="RHEA-COMP:11604"/>
        <dbReference type="ChEBI" id="CHEBI:15378"/>
        <dbReference type="ChEBI" id="CHEBI:29999"/>
        <dbReference type="ChEBI" id="CHEBI:30616"/>
        <dbReference type="ChEBI" id="CHEBI:83421"/>
        <dbReference type="ChEBI" id="CHEBI:456216"/>
        <dbReference type="EC" id="2.7.11.1"/>
    </reaction>
</comment>
<dbReference type="EMBL" id="CM003102">
    <property type="protein sequence ID" value="KUI69342.1"/>
    <property type="molecule type" value="Genomic_DNA"/>
</dbReference>
<dbReference type="PROSITE" id="PS00109">
    <property type="entry name" value="PROTEIN_KINASE_TYR"/>
    <property type="match status" value="1"/>
</dbReference>
<protein>
    <recommendedName>
        <fullName evidence="5">EKC/KEOPS complex subunit BUD32</fullName>
        <ecNumber evidence="3">2.7.11.1</ecNumber>
    </recommendedName>
    <alternativeName>
        <fullName evidence="6 7">Atypical Serine/threonine protein kinase BUD32</fullName>
    </alternativeName>
    <alternativeName>
        <fullName evidence="4">EKC/KEOPS complex subunit bud32</fullName>
    </alternativeName>
</protein>
<evidence type="ECO:0000256" key="1">
    <source>
        <dbReference type="ARBA" id="ARBA00003747"/>
    </source>
</evidence>
<evidence type="ECO:0000313" key="12">
    <source>
        <dbReference type="EMBL" id="KUI69342.1"/>
    </source>
</evidence>
<keyword evidence="13" id="KW-1185">Reference proteome</keyword>
<gene>
    <name evidence="12" type="ORF">VM1G_05061</name>
</gene>
<evidence type="ECO:0000256" key="7">
    <source>
        <dbReference type="ARBA" id="ARBA00033194"/>
    </source>
</evidence>
<dbReference type="GO" id="GO:0004674">
    <property type="term" value="F:protein serine/threonine kinase activity"/>
    <property type="evidence" value="ECO:0007669"/>
    <property type="project" value="UniProtKB-EC"/>
</dbReference>
<dbReference type="PROSITE" id="PS50011">
    <property type="entry name" value="PROTEIN_KINASE_DOM"/>
    <property type="match status" value="1"/>
</dbReference>
<evidence type="ECO:0000259" key="11">
    <source>
        <dbReference type="PROSITE" id="PS50011"/>
    </source>
</evidence>
<dbReference type="Pfam" id="PF17667">
    <property type="entry name" value="Pkinase_fungal"/>
    <property type="match status" value="1"/>
</dbReference>
<dbReference type="PANTHER" id="PTHR38248:SF2">
    <property type="entry name" value="FUNK1 11"/>
    <property type="match status" value="1"/>
</dbReference>
<comment type="function">
    <text evidence="1">Component of the EKC/KEOPS complex that is required for the formation of a threonylcarbamoyl group on adenosine at position 37 (t(6)A37) in tRNAs that read codons beginning with adenine. The complex is probably involved in the transfer of the threonylcarbamoyl moiety of threonylcarbamoyl-AMP (TC-AMP) to the N6 group of A37. BUD32 has ATPase activity in the context of the EKC/KEOPS complex and likely plays a supporting role to the catalytic subunit KAE1. The EKC/KEOPS complex also promotes both telomere uncapping and telomere elongation. The complex is required for efficient recruitment of transcriptional coactivators.</text>
</comment>
<reference evidence="12" key="1">
    <citation type="submission" date="2014-12" db="EMBL/GenBank/DDBJ databases">
        <title>Genome Sequence of Valsa Canker Pathogens Uncovers a Specific Adaption of Colonization on Woody Bark.</title>
        <authorList>
            <person name="Yin Z."/>
            <person name="Liu H."/>
            <person name="Gao X."/>
            <person name="Li Z."/>
            <person name="Song N."/>
            <person name="Ke X."/>
            <person name="Dai Q."/>
            <person name="Wu Y."/>
            <person name="Sun Y."/>
            <person name="Xu J.-R."/>
            <person name="Kang Z.K."/>
            <person name="Wang L."/>
            <person name="Huang L."/>
        </authorList>
    </citation>
    <scope>NUCLEOTIDE SEQUENCE [LARGE SCALE GENOMIC DNA]</scope>
    <source>
        <strain evidence="12">03-8</strain>
    </source>
</reference>
<comment type="subunit">
    <text evidence="2">Component of the EKC/KEOPS complex composed of at least BUD32, CGI121, GON7, KAE1 and PCC1; the whole complex dimerizes.</text>
</comment>
<dbReference type="InterPro" id="IPR040976">
    <property type="entry name" value="Pkinase_fungal"/>
</dbReference>
<proteinExistence type="predicted"/>
<dbReference type="EC" id="2.7.11.1" evidence="3"/>